<comment type="caution">
    <text evidence="2">The sequence shown here is derived from an EMBL/GenBank/DDBJ whole genome shotgun (WGS) entry which is preliminary data.</text>
</comment>
<proteinExistence type="predicted"/>
<feature type="chain" id="PRO_5042281423" description="RxLR effector protein" evidence="1">
    <location>
        <begin position="28"/>
        <end position="105"/>
    </location>
</feature>
<evidence type="ECO:0000256" key="1">
    <source>
        <dbReference type="SAM" id="SignalP"/>
    </source>
</evidence>
<keyword evidence="3" id="KW-1185">Reference proteome</keyword>
<accession>A0AAD5LQB0</accession>
<evidence type="ECO:0000313" key="2">
    <source>
        <dbReference type="EMBL" id="KAJ0389276.1"/>
    </source>
</evidence>
<name>A0AAD5LQB0_PYTIN</name>
<keyword evidence="1" id="KW-0732">Signal</keyword>
<feature type="signal peptide" evidence="1">
    <location>
        <begin position="1"/>
        <end position="27"/>
    </location>
</feature>
<organism evidence="2 3">
    <name type="scientific">Pythium insidiosum</name>
    <name type="common">Pythiosis disease agent</name>
    <dbReference type="NCBI Taxonomy" id="114742"/>
    <lineage>
        <taxon>Eukaryota</taxon>
        <taxon>Sar</taxon>
        <taxon>Stramenopiles</taxon>
        <taxon>Oomycota</taxon>
        <taxon>Peronosporomycetes</taxon>
        <taxon>Pythiales</taxon>
        <taxon>Pythiaceae</taxon>
        <taxon>Pythium</taxon>
    </lineage>
</organism>
<dbReference type="Proteomes" id="UP001209570">
    <property type="component" value="Unassembled WGS sequence"/>
</dbReference>
<reference evidence="2" key="1">
    <citation type="submission" date="2021-12" db="EMBL/GenBank/DDBJ databases">
        <title>Prjna785345.</title>
        <authorList>
            <person name="Rujirawat T."/>
            <person name="Krajaejun T."/>
        </authorList>
    </citation>
    <scope>NUCLEOTIDE SEQUENCE</scope>
    <source>
        <strain evidence="2">Pi057C3</strain>
    </source>
</reference>
<dbReference type="EMBL" id="JAKCXM010004273">
    <property type="protein sequence ID" value="KAJ0389276.1"/>
    <property type="molecule type" value="Genomic_DNA"/>
</dbReference>
<dbReference type="AlphaFoldDB" id="A0AAD5LQB0"/>
<sequence length="105" mass="11779">MAHRTWLLTALALSLSLALLAIANVHALDTTLPERITLTTADGQEREVTRGEFEAMAKRQAQLQDEIKTGAKEGEWVKNARLEDVERRDPQLALQIRLAAFSRTQ</sequence>
<evidence type="ECO:0008006" key="4">
    <source>
        <dbReference type="Google" id="ProtNLM"/>
    </source>
</evidence>
<gene>
    <name evidence="2" type="ORF">P43SY_011747</name>
</gene>
<protein>
    <recommendedName>
        <fullName evidence="4">RxLR effector protein</fullName>
    </recommendedName>
</protein>
<evidence type="ECO:0000313" key="3">
    <source>
        <dbReference type="Proteomes" id="UP001209570"/>
    </source>
</evidence>